<evidence type="ECO:0000313" key="2">
    <source>
        <dbReference type="Proteomes" id="UP000198561"/>
    </source>
</evidence>
<organism evidence="1 2">
    <name type="scientific">Chryseobacterium culicis</name>
    <dbReference type="NCBI Taxonomy" id="680127"/>
    <lineage>
        <taxon>Bacteria</taxon>
        <taxon>Pseudomonadati</taxon>
        <taxon>Bacteroidota</taxon>
        <taxon>Flavobacteriia</taxon>
        <taxon>Flavobacteriales</taxon>
        <taxon>Weeksellaceae</taxon>
        <taxon>Chryseobacterium group</taxon>
        <taxon>Chryseobacterium</taxon>
    </lineage>
</organism>
<evidence type="ECO:0000313" key="1">
    <source>
        <dbReference type="EMBL" id="SEH39964.1"/>
    </source>
</evidence>
<accession>A0A1H6HVD5</accession>
<proteinExistence type="predicted"/>
<dbReference type="Proteomes" id="UP000198561">
    <property type="component" value="Unassembled WGS sequence"/>
</dbReference>
<dbReference type="AlphaFoldDB" id="A0A1H6HVD5"/>
<name>A0A1H6HVD5_CHRCI</name>
<dbReference type="OrthoDB" id="1257560at2"/>
<dbReference type="STRING" id="680127.SAMN05421593_3714"/>
<reference evidence="1 2" key="1">
    <citation type="submission" date="2016-10" db="EMBL/GenBank/DDBJ databases">
        <authorList>
            <person name="de Groot N.N."/>
        </authorList>
    </citation>
    <scope>NUCLEOTIDE SEQUENCE [LARGE SCALE GENOMIC DNA]</scope>
    <source>
        <strain evidence="1 2">DSM 23031</strain>
    </source>
</reference>
<gene>
    <name evidence="1" type="ORF">SAMN05421593_3714</name>
</gene>
<dbReference type="RefSeq" id="WP_089694449.1">
    <property type="nucleotide sequence ID" value="NZ_FNWQ01000005.1"/>
</dbReference>
<sequence>MINGIITHTDRNRFKICVFLLIILFISCKKSTLKNENFVCSFQNLICDYKKDSIRIKNVETFLLFGNPTSDTLKISIKDIQKNYRHIYEKDTFQINFEALTPISIPPHDSLGLPCMSIIEKDFDKRNKIFEKGFSVINIKSKKETFNAPSYRLKQMNEFQLYQKWGKINNNMSL</sequence>
<protein>
    <submittedName>
        <fullName evidence="1">Uncharacterized protein</fullName>
    </submittedName>
</protein>
<dbReference type="EMBL" id="FNWQ01000005">
    <property type="protein sequence ID" value="SEH39964.1"/>
    <property type="molecule type" value="Genomic_DNA"/>
</dbReference>